<keyword evidence="2" id="KW-1185">Reference proteome</keyword>
<dbReference type="Proteomes" id="UP000327118">
    <property type="component" value="Unassembled WGS sequence"/>
</dbReference>
<sequence>MDSWFTAIQSVYLDVLHSKAESLQFPGDELRSIQYRLINSGGRSVAQHVSQEHNTSVEDATIIDAVAFAGLLMHDICDCRHDNKANEFYNLLTIVSGHHGVQSTDILRRFCVDVWSWALDTGNLWAIHFAGRMLIWQMYIARYQTSILLDNIHPPTSPSTSDPYGDPVLNSLNPLPPSEEPRNFSIRSRCQNVTRYDNLLDDSLKHFEACSHCRGFETATWQERVPIIGAAYKTKYTDITCVNMLATYMVLASPSELWWLPEPTAQYTGPTSEWSPLLG</sequence>
<accession>A0A5N6ZAF9</accession>
<organism evidence="1 2">
    <name type="scientific">Aspergillus coremiiformis</name>
    <dbReference type="NCBI Taxonomy" id="138285"/>
    <lineage>
        <taxon>Eukaryota</taxon>
        <taxon>Fungi</taxon>
        <taxon>Dikarya</taxon>
        <taxon>Ascomycota</taxon>
        <taxon>Pezizomycotina</taxon>
        <taxon>Eurotiomycetes</taxon>
        <taxon>Eurotiomycetidae</taxon>
        <taxon>Eurotiales</taxon>
        <taxon>Aspergillaceae</taxon>
        <taxon>Aspergillus</taxon>
        <taxon>Aspergillus subgen. Circumdati</taxon>
    </lineage>
</organism>
<evidence type="ECO:0000313" key="2">
    <source>
        <dbReference type="Proteomes" id="UP000327118"/>
    </source>
</evidence>
<dbReference type="OrthoDB" id="4378483at2759"/>
<reference evidence="2" key="1">
    <citation type="submission" date="2019-04" db="EMBL/GenBank/DDBJ databases">
        <title>Friends and foes A comparative genomics studyof 23 Aspergillus species from section Flavi.</title>
        <authorList>
            <consortium name="DOE Joint Genome Institute"/>
            <person name="Kjaerbolling I."/>
            <person name="Vesth T."/>
            <person name="Frisvad J.C."/>
            <person name="Nybo J.L."/>
            <person name="Theobald S."/>
            <person name="Kildgaard S."/>
            <person name="Isbrandt T."/>
            <person name="Kuo A."/>
            <person name="Sato A."/>
            <person name="Lyhne E.K."/>
            <person name="Kogle M.E."/>
            <person name="Wiebenga A."/>
            <person name="Kun R.S."/>
            <person name="Lubbers R.J."/>
            <person name="Makela M.R."/>
            <person name="Barry K."/>
            <person name="Chovatia M."/>
            <person name="Clum A."/>
            <person name="Daum C."/>
            <person name="Haridas S."/>
            <person name="He G."/>
            <person name="LaButti K."/>
            <person name="Lipzen A."/>
            <person name="Mondo S."/>
            <person name="Riley R."/>
            <person name="Salamov A."/>
            <person name="Simmons B.A."/>
            <person name="Magnuson J.K."/>
            <person name="Henrissat B."/>
            <person name="Mortensen U.H."/>
            <person name="Larsen T.O."/>
            <person name="Devries R.P."/>
            <person name="Grigoriev I.V."/>
            <person name="Machida M."/>
            <person name="Baker S.E."/>
            <person name="Andersen M.R."/>
        </authorList>
    </citation>
    <scope>NUCLEOTIDE SEQUENCE [LARGE SCALE GENOMIC DNA]</scope>
    <source>
        <strain evidence="2">CBS 553.77</strain>
    </source>
</reference>
<protein>
    <submittedName>
        <fullName evidence="1">Uncharacterized protein</fullName>
    </submittedName>
</protein>
<gene>
    <name evidence="1" type="ORF">BDV28DRAFT_132391</name>
</gene>
<name>A0A5N6ZAF9_9EURO</name>
<evidence type="ECO:0000313" key="1">
    <source>
        <dbReference type="EMBL" id="KAE8353846.1"/>
    </source>
</evidence>
<dbReference type="EMBL" id="ML739087">
    <property type="protein sequence ID" value="KAE8353846.1"/>
    <property type="molecule type" value="Genomic_DNA"/>
</dbReference>
<proteinExistence type="predicted"/>
<dbReference type="AlphaFoldDB" id="A0A5N6ZAF9"/>